<protein>
    <recommendedName>
        <fullName evidence="3">Integrase DNA-binding domain-containing protein</fullName>
    </recommendedName>
</protein>
<gene>
    <name evidence="1" type="ORF">MCY_00057</name>
</gene>
<organism evidence="1 2">
    <name type="scientific">Bartonella rattimassiliensis 15908</name>
    <dbReference type="NCBI Taxonomy" id="1094556"/>
    <lineage>
        <taxon>Bacteria</taxon>
        <taxon>Pseudomonadati</taxon>
        <taxon>Pseudomonadota</taxon>
        <taxon>Alphaproteobacteria</taxon>
        <taxon>Hyphomicrobiales</taxon>
        <taxon>Bartonellaceae</taxon>
        <taxon>Bartonella</taxon>
    </lineage>
</organism>
<comment type="caution">
    <text evidence="1">The sequence shown here is derived from an EMBL/GenBank/DDBJ whole genome shotgun (WGS) entry which is preliminary data.</text>
</comment>
<dbReference type="OrthoDB" id="7925608at2"/>
<name>J0QXF6_9HYPH</name>
<proteinExistence type="predicted"/>
<dbReference type="EMBL" id="AILY01000003">
    <property type="protein sequence ID" value="EJF87854.1"/>
    <property type="molecule type" value="Genomic_DNA"/>
</dbReference>
<accession>J0QXF6</accession>
<keyword evidence="2" id="KW-1185">Reference proteome</keyword>
<sequence>MDQICIKKGSYEPLMQRLLAILGAGKHNDGTGWLLHKRKDGGAQWIYRYILHRPRREMGLGVLRDVS</sequence>
<evidence type="ECO:0000313" key="1">
    <source>
        <dbReference type="EMBL" id="EJF87854.1"/>
    </source>
</evidence>
<evidence type="ECO:0008006" key="3">
    <source>
        <dbReference type="Google" id="ProtNLM"/>
    </source>
</evidence>
<dbReference type="Proteomes" id="UP000001077">
    <property type="component" value="Unassembled WGS sequence"/>
</dbReference>
<dbReference type="eggNOG" id="COG0582">
    <property type="taxonomic scope" value="Bacteria"/>
</dbReference>
<dbReference type="HOGENOM" id="CLU_178888_1_0_5"/>
<dbReference type="PATRIC" id="fig|1094556.3.peg.84"/>
<dbReference type="Gene3D" id="3.30.160.390">
    <property type="entry name" value="Integrase, DNA-binding domain"/>
    <property type="match status" value="1"/>
</dbReference>
<dbReference type="InterPro" id="IPR038488">
    <property type="entry name" value="Integrase_DNA-bd_sf"/>
</dbReference>
<reference evidence="1 2" key="1">
    <citation type="submission" date="2012-03" db="EMBL/GenBank/DDBJ databases">
        <title>The Genome Sequence of Bartonella rattimassiliensis 15908.</title>
        <authorList>
            <consortium name="The Broad Institute Genome Sequencing Platform"/>
            <consortium name="The Broad Institute Genome Sequencing Center for Infectious Disease"/>
            <person name="Feldgarden M."/>
            <person name="Kirby J."/>
            <person name="Kosoy M."/>
            <person name="Birtles R."/>
            <person name="Probert W.S."/>
            <person name="Chiaraviglio L."/>
            <person name="Young S.K."/>
            <person name="Zeng Q."/>
            <person name="Gargeya S."/>
            <person name="Fitzgerald M."/>
            <person name="Haas B."/>
            <person name="Abouelleil A."/>
            <person name="Alvarado L."/>
            <person name="Arachchi H.M."/>
            <person name="Berlin A."/>
            <person name="Chapman S.B."/>
            <person name="Gearin G."/>
            <person name="Goldberg J."/>
            <person name="Griggs A."/>
            <person name="Gujja S."/>
            <person name="Hansen M."/>
            <person name="Heiman D."/>
            <person name="Howarth C."/>
            <person name="Larimer J."/>
            <person name="Lui A."/>
            <person name="MacDonald P.J.P."/>
            <person name="McCowen C."/>
            <person name="Montmayeur A."/>
            <person name="Murphy C."/>
            <person name="Neiman D."/>
            <person name="Pearson M."/>
            <person name="Priest M."/>
            <person name="Roberts A."/>
            <person name="Saif S."/>
            <person name="Shea T."/>
            <person name="Sisk P."/>
            <person name="Stolte C."/>
            <person name="Sykes S."/>
            <person name="Wortman J."/>
            <person name="Nusbaum C."/>
            <person name="Birren B."/>
        </authorList>
    </citation>
    <scope>NUCLEOTIDE SEQUENCE [LARGE SCALE GENOMIC DNA]</scope>
    <source>
        <strain evidence="1 2">15908</strain>
    </source>
</reference>
<dbReference type="AlphaFoldDB" id="J0QXF6"/>
<evidence type="ECO:0000313" key="2">
    <source>
        <dbReference type="Proteomes" id="UP000001077"/>
    </source>
</evidence>